<protein>
    <recommendedName>
        <fullName evidence="6">VWFA domain-containing protein</fullName>
    </recommendedName>
</protein>
<feature type="compositionally biased region" description="Low complexity" evidence="1">
    <location>
        <begin position="638"/>
        <end position="649"/>
    </location>
</feature>
<evidence type="ECO:0000259" key="2">
    <source>
        <dbReference type="Pfam" id="PF13519"/>
    </source>
</evidence>
<comment type="caution">
    <text evidence="4">The sequence shown here is derived from an EMBL/GenBank/DDBJ whole genome shotgun (WGS) entry which is preliminary data.</text>
</comment>
<feature type="region of interest" description="Disordered" evidence="1">
    <location>
        <begin position="733"/>
        <end position="810"/>
    </location>
</feature>
<evidence type="ECO:0000313" key="4">
    <source>
        <dbReference type="EMBL" id="KAJ1929364.1"/>
    </source>
</evidence>
<feature type="region of interest" description="Disordered" evidence="1">
    <location>
        <begin position="636"/>
        <end position="677"/>
    </location>
</feature>
<reference evidence="4" key="1">
    <citation type="submission" date="2022-07" db="EMBL/GenBank/DDBJ databases">
        <title>Phylogenomic reconstructions and comparative analyses of Kickxellomycotina fungi.</title>
        <authorList>
            <person name="Reynolds N.K."/>
            <person name="Stajich J.E."/>
            <person name="Barry K."/>
            <person name="Grigoriev I.V."/>
            <person name="Crous P."/>
            <person name="Smith M.E."/>
        </authorList>
    </citation>
    <scope>NUCLEOTIDE SEQUENCE</scope>
    <source>
        <strain evidence="4">RSA 861</strain>
    </source>
</reference>
<gene>
    <name evidence="4" type="ORF">IWQ60_001227</name>
</gene>
<dbReference type="Gene3D" id="3.40.50.410">
    <property type="entry name" value="von Willebrand factor, type A domain"/>
    <property type="match status" value="1"/>
</dbReference>
<feature type="region of interest" description="Disordered" evidence="1">
    <location>
        <begin position="693"/>
        <end position="718"/>
    </location>
</feature>
<dbReference type="GO" id="GO:0034472">
    <property type="term" value="P:snRNA 3'-end processing"/>
    <property type="evidence" value="ECO:0007669"/>
    <property type="project" value="TreeGrafter"/>
</dbReference>
<sequence length="892" mass="98388">MLFVFLIDTSASMNALMADGLSHLDCAKSGVEYFIKKRNNQRDDKYMVLTYAEGTDSIKARIRDPMPFLLEKVKNLSAHDMFNGGLALGSIFDQLGLYRTLQDMDSFGLGRRPWASEPAIVFWFTDGAAMLQPSGVGDKLNIPGCVAPGAERYLEPFRWDYRLYTVYLDGATQIPDEPQINAMCEVMGGAAVHVGSLRIFQQCIDTMLGQAKPKDALPGTPFVAQPHGVLVNFDCLTAARCDQSRRFGRSYHKLISLAGGGGRNAGFFPIPEMYWPDDTAPPPRKAQPTILFNPVHMPINIPQGFPFDKYVVEVCPLTQELLKQPPNVYWQVFVPNSYKSPGAGFPFGFLKANSLQTIVNLYILPYNYPALFILLENLKKSTSQTPSAKWYRDFEEYLNHTPLYYLSFLRNALHLYGLATVANMQWGPEIVRMVKRMEMLRAASRSDAERMIVAAKRMFLPSTRVLKTEMDEGAVVTANAFDVPRSELVARLYRIKAAFALDCVTPPAQARTTEDLADADRHSVSIASMGNFQTIMNRNIEQELRDPLADEEQVKLQRRTMFGNPYVRLDKRSALDNVNDDITLDISESRENEAPAPSPRPGRTRYRRIRQLSGHGGSGTFAWPIAVNGPICPPMKSPRPTTTPATTTTLPPPTLVPTRPPSPPDVTMAGPTPKEPPTRITTSLQAAPVPIVATPLTPDVPTPPRSDPGSPEGGDMDILSSWKMAMSGTKKEIGTIDPAIAPPPRPRSTSPSRVTDGPEPQTFQRSSSARVEMARPTAAAVSASKGFAHPAPSSAPLPPGPTASTGPSLASSAAVIRENVNEFKNQLLRQLKLDPKHYNERAVLQQLSRMEASPSFSSTQKLTIVNSCVIVARGLRRRAVVEKLERIRRAIS</sequence>
<dbReference type="InterPro" id="IPR002035">
    <property type="entry name" value="VWF_A"/>
</dbReference>
<dbReference type="PANTHER" id="PTHR12957:SF2">
    <property type="entry name" value="INTEGRATOR COMPLEX SUBUNIT 6"/>
    <property type="match status" value="1"/>
</dbReference>
<keyword evidence="5" id="KW-1185">Reference proteome</keyword>
<feature type="domain" description="VWFA" evidence="2">
    <location>
        <begin position="4"/>
        <end position="127"/>
    </location>
</feature>
<dbReference type="Pfam" id="PF13519">
    <property type="entry name" value="VWA_2"/>
    <property type="match status" value="1"/>
</dbReference>
<dbReference type="InterPro" id="IPR036465">
    <property type="entry name" value="vWFA_dom_sf"/>
</dbReference>
<organism evidence="4 5">
    <name type="scientific">Tieghemiomyces parasiticus</name>
    <dbReference type="NCBI Taxonomy" id="78921"/>
    <lineage>
        <taxon>Eukaryota</taxon>
        <taxon>Fungi</taxon>
        <taxon>Fungi incertae sedis</taxon>
        <taxon>Zoopagomycota</taxon>
        <taxon>Kickxellomycotina</taxon>
        <taxon>Dimargaritomycetes</taxon>
        <taxon>Dimargaritales</taxon>
        <taxon>Dimargaritaceae</taxon>
        <taxon>Tieghemiomyces</taxon>
    </lineage>
</organism>
<dbReference type="EMBL" id="JANBPT010000037">
    <property type="protein sequence ID" value="KAJ1929364.1"/>
    <property type="molecule type" value="Genomic_DNA"/>
</dbReference>
<dbReference type="OrthoDB" id="17307at2759"/>
<evidence type="ECO:0000259" key="3">
    <source>
        <dbReference type="Pfam" id="PF25462"/>
    </source>
</evidence>
<evidence type="ECO:0000313" key="5">
    <source>
        <dbReference type="Proteomes" id="UP001150569"/>
    </source>
</evidence>
<dbReference type="Proteomes" id="UP001150569">
    <property type="component" value="Unassembled WGS sequence"/>
</dbReference>
<dbReference type="AlphaFoldDB" id="A0A9W8E2Q6"/>
<dbReference type="PANTHER" id="PTHR12957">
    <property type="entry name" value="DEAD/H BOX POLYPEPTIDE 26/DICE1-RELATED"/>
    <property type="match status" value="1"/>
</dbReference>
<dbReference type="SUPFAM" id="SSF53300">
    <property type="entry name" value="vWA-like"/>
    <property type="match status" value="1"/>
</dbReference>
<dbReference type="InterPro" id="IPR051113">
    <property type="entry name" value="Integrator_subunit6"/>
</dbReference>
<proteinExistence type="predicted"/>
<accession>A0A9W8E2Q6</accession>
<evidence type="ECO:0008006" key="6">
    <source>
        <dbReference type="Google" id="ProtNLM"/>
    </source>
</evidence>
<feature type="compositionally biased region" description="Pro residues" evidence="1">
    <location>
        <begin position="650"/>
        <end position="664"/>
    </location>
</feature>
<dbReference type="Pfam" id="PF25462">
    <property type="entry name" value="Beta-barrel_INTS6"/>
    <property type="match status" value="1"/>
</dbReference>
<feature type="domain" description="Integrator complex subunit 6-like beta-barrel" evidence="3">
    <location>
        <begin position="264"/>
        <end position="380"/>
    </location>
</feature>
<dbReference type="GO" id="GO:0032039">
    <property type="term" value="C:integrator complex"/>
    <property type="evidence" value="ECO:0007669"/>
    <property type="project" value="TreeGrafter"/>
</dbReference>
<evidence type="ECO:0000256" key="1">
    <source>
        <dbReference type="SAM" id="MobiDB-lite"/>
    </source>
</evidence>
<dbReference type="InterPro" id="IPR057413">
    <property type="entry name" value="Beta-barrel_INTS6"/>
</dbReference>
<name>A0A9W8E2Q6_9FUNG</name>